<name>A0ABD2W662_9HYME</name>
<dbReference type="EMBL" id="JBJJXI010000134">
    <property type="protein sequence ID" value="KAL3388368.1"/>
    <property type="molecule type" value="Genomic_DNA"/>
</dbReference>
<dbReference type="AlphaFoldDB" id="A0ABD2W662"/>
<evidence type="ECO:0008006" key="3">
    <source>
        <dbReference type="Google" id="ProtNLM"/>
    </source>
</evidence>
<evidence type="ECO:0000313" key="2">
    <source>
        <dbReference type="Proteomes" id="UP001627154"/>
    </source>
</evidence>
<keyword evidence="2" id="KW-1185">Reference proteome</keyword>
<gene>
    <name evidence="1" type="ORF">TKK_016597</name>
</gene>
<proteinExistence type="predicted"/>
<reference evidence="1 2" key="1">
    <citation type="journal article" date="2024" name="bioRxiv">
        <title>A reference genome for Trichogramma kaykai: A tiny desert-dwelling parasitoid wasp with competing sex-ratio distorters.</title>
        <authorList>
            <person name="Culotta J."/>
            <person name="Lindsey A.R."/>
        </authorList>
    </citation>
    <scope>NUCLEOTIDE SEQUENCE [LARGE SCALE GENOMIC DNA]</scope>
    <source>
        <strain evidence="1 2">KSX58</strain>
    </source>
</reference>
<evidence type="ECO:0000313" key="1">
    <source>
        <dbReference type="EMBL" id="KAL3388368.1"/>
    </source>
</evidence>
<dbReference type="Proteomes" id="UP001627154">
    <property type="component" value="Unassembled WGS sequence"/>
</dbReference>
<sequence>MIRASVSQWLCLPNDTPTAYFHTPAAASGLGIPSFRWIAPLLRRNRIRSWLLTPNPDANNNNMIADVTQQCIAAELATWEKRLRYEGTQLNNIEQICKKWTKSLSDTIEGRSLSRSSDVTGQHSWVVDGLSLLSGKDYLQCHRIRTGALPTRSRTTRDRHADRSCRAGCNAQETNNHVLQCCPRSHAARILMTRCSTTSRYVSDGRASRLPESWLYQHQPARGSQT</sequence>
<organism evidence="1 2">
    <name type="scientific">Trichogramma kaykai</name>
    <dbReference type="NCBI Taxonomy" id="54128"/>
    <lineage>
        <taxon>Eukaryota</taxon>
        <taxon>Metazoa</taxon>
        <taxon>Ecdysozoa</taxon>
        <taxon>Arthropoda</taxon>
        <taxon>Hexapoda</taxon>
        <taxon>Insecta</taxon>
        <taxon>Pterygota</taxon>
        <taxon>Neoptera</taxon>
        <taxon>Endopterygota</taxon>
        <taxon>Hymenoptera</taxon>
        <taxon>Apocrita</taxon>
        <taxon>Proctotrupomorpha</taxon>
        <taxon>Chalcidoidea</taxon>
        <taxon>Trichogrammatidae</taxon>
        <taxon>Trichogramma</taxon>
    </lineage>
</organism>
<accession>A0ABD2W662</accession>
<protein>
    <recommendedName>
        <fullName evidence="3">Reverse transcriptase</fullName>
    </recommendedName>
</protein>
<comment type="caution">
    <text evidence="1">The sequence shown here is derived from an EMBL/GenBank/DDBJ whole genome shotgun (WGS) entry which is preliminary data.</text>
</comment>